<feature type="region of interest" description="Disordered" evidence="5">
    <location>
        <begin position="295"/>
        <end position="321"/>
    </location>
</feature>
<feature type="region of interest" description="Disordered" evidence="5">
    <location>
        <begin position="475"/>
        <end position="495"/>
    </location>
</feature>
<evidence type="ECO:0000313" key="6">
    <source>
        <dbReference type="EMBL" id="WOH01831.1"/>
    </source>
</evidence>
<dbReference type="GO" id="GO:0046983">
    <property type="term" value="F:protein dimerization activity"/>
    <property type="evidence" value="ECO:0007669"/>
    <property type="project" value="InterPro"/>
</dbReference>
<feature type="region of interest" description="Disordered" evidence="5">
    <location>
        <begin position="211"/>
        <end position="241"/>
    </location>
</feature>
<dbReference type="GO" id="GO:0005634">
    <property type="term" value="C:nucleus"/>
    <property type="evidence" value="ECO:0007669"/>
    <property type="project" value="UniProtKB-SubCell"/>
</dbReference>
<dbReference type="Gramene" id="KZM95301">
    <property type="protein sequence ID" value="KZM95301"/>
    <property type="gene ID" value="DCAR_018543"/>
</dbReference>
<organism evidence="6 7">
    <name type="scientific">Daucus carota subsp. sativus</name>
    <name type="common">Carrot</name>
    <dbReference type="NCBI Taxonomy" id="79200"/>
    <lineage>
        <taxon>Eukaryota</taxon>
        <taxon>Viridiplantae</taxon>
        <taxon>Streptophyta</taxon>
        <taxon>Embryophyta</taxon>
        <taxon>Tracheophyta</taxon>
        <taxon>Spermatophyta</taxon>
        <taxon>Magnoliopsida</taxon>
        <taxon>eudicotyledons</taxon>
        <taxon>Gunneridae</taxon>
        <taxon>Pentapetalae</taxon>
        <taxon>asterids</taxon>
        <taxon>campanulids</taxon>
        <taxon>Apiales</taxon>
        <taxon>Apiaceae</taxon>
        <taxon>Apioideae</taxon>
        <taxon>Scandiceae</taxon>
        <taxon>Daucinae</taxon>
        <taxon>Daucus</taxon>
        <taxon>Daucus sect. Daucus</taxon>
    </lineage>
</organism>
<gene>
    <name evidence="6" type="ORF">DCAR_0521217</name>
</gene>
<evidence type="ECO:0000313" key="7">
    <source>
        <dbReference type="Proteomes" id="UP000077755"/>
    </source>
</evidence>
<keyword evidence="3" id="KW-0804">Transcription</keyword>
<dbReference type="EMBL" id="CP093347">
    <property type="protein sequence ID" value="WOH01831.1"/>
    <property type="molecule type" value="Genomic_DNA"/>
</dbReference>
<evidence type="ECO:0000256" key="3">
    <source>
        <dbReference type="ARBA" id="ARBA00023163"/>
    </source>
</evidence>
<dbReference type="SUPFAM" id="SSF47459">
    <property type="entry name" value="HLH, helix-loop-helix DNA-binding domain"/>
    <property type="match status" value="1"/>
</dbReference>
<dbReference type="PROSITE" id="PS50888">
    <property type="entry name" value="BHLH"/>
    <property type="match status" value="1"/>
</dbReference>
<evidence type="ECO:0000256" key="4">
    <source>
        <dbReference type="ARBA" id="ARBA00023242"/>
    </source>
</evidence>
<keyword evidence="2" id="KW-0805">Transcription regulation</keyword>
<dbReference type="Proteomes" id="UP000077755">
    <property type="component" value="Chromosome 5"/>
</dbReference>
<comment type="subcellular location">
    <subcellularLocation>
        <location evidence="1">Nucleus</location>
    </subcellularLocation>
</comment>
<evidence type="ECO:0000256" key="1">
    <source>
        <dbReference type="ARBA" id="ARBA00004123"/>
    </source>
</evidence>
<feature type="compositionally biased region" description="Polar residues" evidence="5">
    <location>
        <begin position="225"/>
        <end position="234"/>
    </location>
</feature>
<name>A0A164Z469_DAUCS</name>
<evidence type="ECO:0000256" key="5">
    <source>
        <dbReference type="SAM" id="MobiDB-lite"/>
    </source>
</evidence>
<sequence length="495" mass="53926">MRNIYSQQLSYNSILSSTLGEINSSGRSRVKFAANDGSATIEDSSAAMIPPTGDKNLQTADNNLRNWIAQTPGNNASQNILGNNLDATQTTGSEVAANEGYALIPQAGDGNLQTEDDGLWNWDDDQSSLENFYLKDLDIPTPHKQPDQLVNNASENILSNNLDATQTTGGVTTVDSSAVMIPPAGDENLETVGDDFWNWVDQTPLESFDLEDLDIPTDPHKQPDQLGNNASQLPQEEIGHGTSSKLPVAQFIRPNALDTLSPELRSLITWQSENVASKGKAPVMPDNDIMNINSPVGGGMSNRKRKGGEADADNNSENNAWFPRRVAGSRASQPVAYHNYHYQKSTASINDNLMALHELVPGSQKKDIATTLGETADHLLQVRIQDQTLREEIKQLRQAMVMMHQSIQNFRQSPLGTPSNMVGHTQLGGMGFRPPVQPSMYLFDSSISARMNMPLLMQWNSPAAASRLLVPPVVPGPSQQHRIGGDQIDDTQPAI</sequence>
<evidence type="ECO:0000256" key="2">
    <source>
        <dbReference type="ARBA" id="ARBA00023015"/>
    </source>
</evidence>
<dbReference type="CDD" id="cd11393">
    <property type="entry name" value="bHLH_AtbHLH_like"/>
    <property type="match status" value="1"/>
</dbReference>
<proteinExistence type="predicted"/>
<keyword evidence="7" id="KW-1185">Reference proteome</keyword>
<dbReference type="AlphaFoldDB" id="A0A164Z469"/>
<reference evidence="6" key="2">
    <citation type="submission" date="2022-03" db="EMBL/GenBank/DDBJ databases">
        <title>Draft title - Genomic analysis of global carrot germplasm unveils the trajectory of domestication and the origin of high carotenoid orange carrot.</title>
        <authorList>
            <person name="Iorizzo M."/>
            <person name="Ellison S."/>
            <person name="Senalik D."/>
            <person name="Macko-Podgorni A."/>
            <person name="Grzebelus D."/>
            <person name="Bostan H."/>
            <person name="Rolling W."/>
            <person name="Curaba J."/>
            <person name="Simon P."/>
        </authorList>
    </citation>
    <scope>NUCLEOTIDE SEQUENCE</scope>
    <source>
        <tissue evidence="6">Leaf</tissue>
    </source>
</reference>
<accession>A0A164Z469</accession>
<dbReference type="InterPro" id="IPR011598">
    <property type="entry name" value="bHLH_dom"/>
</dbReference>
<reference evidence="6" key="1">
    <citation type="journal article" date="2016" name="Nat. Genet.">
        <title>A high-quality carrot genome assembly provides new insights into carotenoid accumulation and asterid genome evolution.</title>
        <authorList>
            <person name="Iorizzo M."/>
            <person name="Ellison S."/>
            <person name="Senalik D."/>
            <person name="Zeng P."/>
            <person name="Satapoomin P."/>
            <person name="Huang J."/>
            <person name="Bowman M."/>
            <person name="Iovene M."/>
            <person name="Sanseverino W."/>
            <person name="Cavagnaro P."/>
            <person name="Yildiz M."/>
            <person name="Macko-Podgorni A."/>
            <person name="Moranska E."/>
            <person name="Grzebelus E."/>
            <person name="Grzebelus D."/>
            <person name="Ashrafi H."/>
            <person name="Zheng Z."/>
            <person name="Cheng S."/>
            <person name="Spooner D."/>
            <person name="Van Deynze A."/>
            <person name="Simon P."/>
        </authorList>
    </citation>
    <scope>NUCLEOTIDE SEQUENCE</scope>
    <source>
        <tissue evidence="6">Leaf</tissue>
    </source>
</reference>
<dbReference type="InterPro" id="IPR036638">
    <property type="entry name" value="HLH_DNA-bd_sf"/>
</dbReference>
<dbReference type="InterPro" id="IPR045239">
    <property type="entry name" value="bHLH95_bHLH"/>
</dbReference>
<protein>
    <submittedName>
        <fullName evidence="6">Uncharacterized protein</fullName>
    </submittedName>
</protein>
<keyword evidence="4" id="KW-0539">Nucleus</keyword>
<dbReference type="Gene3D" id="4.10.280.10">
    <property type="entry name" value="Helix-loop-helix DNA-binding domain"/>
    <property type="match status" value="1"/>
</dbReference>